<evidence type="ECO:0000313" key="1">
    <source>
        <dbReference type="EMBL" id="MCX2739181.1"/>
    </source>
</evidence>
<dbReference type="RefSeq" id="WP_266051236.1">
    <property type="nucleotide sequence ID" value="NZ_JAPFQO010000002.1"/>
</dbReference>
<proteinExistence type="predicted"/>
<accession>A0ABT3RBE3</accession>
<name>A0ABT3RBE3_9BACT</name>
<sequence length="46" mass="5423">MPLFRGLYFVFPGDALNLYEQGSKYKLSLKFTRYIATPWPIHPKAF</sequence>
<protein>
    <submittedName>
        <fullName evidence="1">Uncharacterized protein</fullName>
    </submittedName>
</protein>
<dbReference type="Proteomes" id="UP001207228">
    <property type="component" value="Unassembled WGS sequence"/>
</dbReference>
<reference evidence="1 2" key="1">
    <citation type="submission" date="2022-11" db="EMBL/GenBank/DDBJ databases">
        <title>The characterization of three novel Bacteroidetes species and genomic analysis of their roles in tidal elemental geochemical cycles.</title>
        <authorList>
            <person name="Ma K.-J."/>
        </authorList>
    </citation>
    <scope>NUCLEOTIDE SEQUENCE [LARGE SCALE GENOMIC DNA]</scope>
    <source>
        <strain evidence="1 2">M82</strain>
    </source>
</reference>
<keyword evidence="2" id="KW-1185">Reference proteome</keyword>
<gene>
    <name evidence="1" type="ORF">OO017_04415</name>
</gene>
<dbReference type="EMBL" id="JAPFQO010000002">
    <property type="protein sequence ID" value="MCX2739181.1"/>
    <property type="molecule type" value="Genomic_DNA"/>
</dbReference>
<organism evidence="1 2">
    <name type="scientific">Pontibacter anaerobius</name>
    <dbReference type="NCBI Taxonomy" id="2993940"/>
    <lineage>
        <taxon>Bacteria</taxon>
        <taxon>Pseudomonadati</taxon>
        <taxon>Bacteroidota</taxon>
        <taxon>Cytophagia</taxon>
        <taxon>Cytophagales</taxon>
        <taxon>Hymenobacteraceae</taxon>
        <taxon>Pontibacter</taxon>
    </lineage>
</organism>
<evidence type="ECO:0000313" key="2">
    <source>
        <dbReference type="Proteomes" id="UP001207228"/>
    </source>
</evidence>
<comment type="caution">
    <text evidence="1">The sequence shown here is derived from an EMBL/GenBank/DDBJ whole genome shotgun (WGS) entry which is preliminary data.</text>
</comment>